<dbReference type="Proteomes" id="UP000827721">
    <property type="component" value="Unassembled WGS sequence"/>
</dbReference>
<sequence>MFDGVPEQLHQFIASSRTTLPLPSLSFSSSLHHHHHHHHHNHNHHGGSSNPNNNTIFPTFDPFTSSTTNSSSSPQVQVLPLQPSFLHPPFNHQQQQQSQQAHKTSEQEKQESDNSSSLVGIILRNNLESNPEACWSNDEVLALLRIRSSLDNWFPESTWEHVSRKLEELGYKRSAEKCKEKFEEEESRYFCNINYNKSHSFFNEFEEFYSNNNIHGQNNPDENSKKLEKPREEEEEPPVLQQDKNLLDDGLKKLDSKKEDQNLVMKPSNGDHHHHHHQKKKKKRKRVVQQQQRKIIKDDDGDDHHFETLKGFCEDIVKRMIMQQEEMHHKLLEDMVKRDEEKVAREEAWKKQEMDRVNKELEIMAHEQAIAGDRQATLIKFLKSFTTSLPSSASASSGSSTTSASADRHHHHQNQCCFDHQEIRSSTDQESPLKVLLINPNDGQVQNPSSNLDQYPKPSTSQNPNSPNIITQKKPLSPPTTTSVSTLLQQKAYHHQNNPTPSILSNNDRADDIGKRWPRDEVLALINLRCSLHNNGDHHHHQQQQEEDNHKEGQASKIPLWERISQGMSELGYKRSSKRCKEKWENINKYFRKTKDNVNKKRSLDSRTCPYFHQLSTLYSQGKLVPPPPSSSDEGAAGDRHPTAALPENHPGSSSSTTDSTMHVVGHDHEQGEKILVQVPAFDFEF</sequence>
<keyword evidence="4" id="KW-0804">Transcription</keyword>
<evidence type="ECO:0000256" key="3">
    <source>
        <dbReference type="ARBA" id="ARBA00023125"/>
    </source>
</evidence>
<evidence type="ECO:0000259" key="7">
    <source>
        <dbReference type="PROSITE" id="PS50090"/>
    </source>
</evidence>
<feature type="compositionally biased region" description="Basic residues" evidence="6">
    <location>
        <begin position="272"/>
        <end position="287"/>
    </location>
</feature>
<feature type="compositionally biased region" description="Low complexity" evidence="6">
    <location>
        <begin position="46"/>
        <end position="74"/>
    </location>
</feature>
<feature type="compositionally biased region" description="Basic and acidic residues" evidence="6">
    <location>
        <begin position="222"/>
        <end position="232"/>
    </location>
</feature>
<dbReference type="Pfam" id="PF13837">
    <property type="entry name" value="Myb_DNA-bind_4"/>
    <property type="match status" value="2"/>
</dbReference>
<feature type="region of interest" description="Disordered" evidence="6">
    <location>
        <begin position="263"/>
        <end position="302"/>
    </location>
</feature>
<gene>
    <name evidence="8" type="ORF">JRO89_XS04G0167300</name>
</gene>
<dbReference type="EMBL" id="JAFEMO010000004">
    <property type="protein sequence ID" value="KAH7571922.1"/>
    <property type="molecule type" value="Genomic_DNA"/>
</dbReference>
<dbReference type="PANTHER" id="PTHR21654:SF61">
    <property type="entry name" value="TRIHELIX TRANSCRIPTION FACTOR GTL2"/>
    <property type="match status" value="1"/>
</dbReference>
<feature type="domain" description="Myb-like" evidence="7">
    <location>
        <begin position="509"/>
        <end position="588"/>
    </location>
</feature>
<accession>A0ABQ8I5L8</accession>
<dbReference type="SMART" id="SM00717">
    <property type="entry name" value="SANT"/>
    <property type="match status" value="2"/>
</dbReference>
<keyword evidence="3" id="KW-0238">DNA-binding</keyword>
<reference evidence="8 9" key="1">
    <citation type="submission" date="2021-02" db="EMBL/GenBank/DDBJ databases">
        <title>Plant Genome Project.</title>
        <authorList>
            <person name="Zhang R.-G."/>
        </authorList>
    </citation>
    <scope>NUCLEOTIDE SEQUENCE [LARGE SCALE GENOMIC DNA]</scope>
    <source>
        <tissue evidence="8">Leaves</tissue>
    </source>
</reference>
<dbReference type="Gene3D" id="1.10.10.60">
    <property type="entry name" value="Homeodomain-like"/>
    <property type="match status" value="2"/>
</dbReference>
<protein>
    <recommendedName>
        <fullName evidence="7">Myb-like domain-containing protein</fullName>
    </recommendedName>
</protein>
<evidence type="ECO:0000256" key="4">
    <source>
        <dbReference type="ARBA" id="ARBA00023163"/>
    </source>
</evidence>
<organism evidence="8 9">
    <name type="scientific">Xanthoceras sorbifolium</name>
    <dbReference type="NCBI Taxonomy" id="99658"/>
    <lineage>
        <taxon>Eukaryota</taxon>
        <taxon>Viridiplantae</taxon>
        <taxon>Streptophyta</taxon>
        <taxon>Embryophyta</taxon>
        <taxon>Tracheophyta</taxon>
        <taxon>Spermatophyta</taxon>
        <taxon>Magnoliopsida</taxon>
        <taxon>eudicotyledons</taxon>
        <taxon>Gunneridae</taxon>
        <taxon>Pentapetalae</taxon>
        <taxon>rosids</taxon>
        <taxon>malvids</taxon>
        <taxon>Sapindales</taxon>
        <taxon>Sapindaceae</taxon>
        <taxon>Xanthoceroideae</taxon>
        <taxon>Xanthoceras</taxon>
    </lineage>
</organism>
<evidence type="ECO:0000256" key="6">
    <source>
        <dbReference type="SAM" id="MobiDB-lite"/>
    </source>
</evidence>
<name>A0ABQ8I5L8_9ROSI</name>
<dbReference type="InterPro" id="IPR001005">
    <property type="entry name" value="SANT/Myb"/>
</dbReference>
<proteinExistence type="predicted"/>
<dbReference type="PROSITE" id="PS50090">
    <property type="entry name" value="MYB_LIKE"/>
    <property type="match status" value="2"/>
</dbReference>
<evidence type="ECO:0000256" key="5">
    <source>
        <dbReference type="ARBA" id="ARBA00023242"/>
    </source>
</evidence>
<evidence type="ECO:0000256" key="2">
    <source>
        <dbReference type="ARBA" id="ARBA00023015"/>
    </source>
</evidence>
<evidence type="ECO:0000313" key="8">
    <source>
        <dbReference type="EMBL" id="KAH7571922.1"/>
    </source>
</evidence>
<keyword evidence="2" id="KW-0805">Transcription regulation</keyword>
<evidence type="ECO:0000256" key="1">
    <source>
        <dbReference type="ARBA" id="ARBA00004123"/>
    </source>
</evidence>
<feature type="region of interest" description="Disordered" evidence="6">
    <location>
        <begin position="620"/>
        <end position="672"/>
    </location>
</feature>
<feature type="compositionally biased region" description="Polar residues" evidence="6">
    <location>
        <begin position="441"/>
        <end position="470"/>
    </location>
</feature>
<feature type="compositionally biased region" description="Basic residues" evidence="6">
    <location>
        <begin position="31"/>
        <end position="45"/>
    </location>
</feature>
<feature type="compositionally biased region" description="Polar residues" evidence="6">
    <location>
        <begin position="651"/>
        <end position="661"/>
    </location>
</feature>
<feature type="region of interest" description="Disordered" evidence="6">
    <location>
        <begin position="389"/>
        <end position="413"/>
    </location>
</feature>
<feature type="compositionally biased region" description="Low complexity" evidence="6">
    <location>
        <begin position="471"/>
        <end position="485"/>
    </location>
</feature>
<feature type="region of interest" description="Disordered" evidence="6">
    <location>
        <begin position="212"/>
        <end position="246"/>
    </location>
</feature>
<feature type="domain" description="Myb-like" evidence="7">
    <location>
        <begin position="135"/>
        <end position="186"/>
    </location>
</feature>
<comment type="subcellular location">
    <subcellularLocation>
        <location evidence="1">Nucleus</location>
    </subcellularLocation>
</comment>
<feature type="region of interest" description="Disordered" evidence="6">
    <location>
        <begin position="439"/>
        <end position="485"/>
    </location>
</feature>
<keyword evidence="5" id="KW-0539">Nucleus</keyword>
<feature type="compositionally biased region" description="Low complexity" evidence="6">
    <location>
        <begin position="389"/>
        <end position="405"/>
    </location>
</feature>
<dbReference type="PANTHER" id="PTHR21654">
    <property type="entry name" value="FI21293P1"/>
    <property type="match status" value="1"/>
</dbReference>
<dbReference type="InterPro" id="IPR044822">
    <property type="entry name" value="Myb_DNA-bind_4"/>
</dbReference>
<feature type="compositionally biased region" description="Basic and acidic residues" evidence="6">
    <location>
        <begin position="103"/>
        <end position="112"/>
    </location>
</feature>
<keyword evidence="9" id="KW-1185">Reference proteome</keyword>
<feature type="region of interest" description="Disordered" evidence="6">
    <location>
        <begin position="29"/>
        <end position="117"/>
    </location>
</feature>
<dbReference type="CDD" id="cd12203">
    <property type="entry name" value="GT1"/>
    <property type="match status" value="1"/>
</dbReference>
<comment type="caution">
    <text evidence="8">The sequence shown here is derived from an EMBL/GenBank/DDBJ whole genome shotgun (WGS) entry which is preliminary data.</text>
</comment>
<evidence type="ECO:0000313" key="9">
    <source>
        <dbReference type="Proteomes" id="UP000827721"/>
    </source>
</evidence>